<dbReference type="InterPro" id="IPR009061">
    <property type="entry name" value="DNA-bd_dom_put_sf"/>
</dbReference>
<dbReference type="Gene3D" id="1.10.1660.10">
    <property type="match status" value="1"/>
</dbReference>
<feature type="domain" description="HTH merR-type" evidence="1">
    <location>
        <begin position="7"/>
        <end position="27"/>
    </location>
</feature>
<dbReference type="SUPFAM" id="SSF46955">
    <property type="entry name" value="Putative DNA-binding domain"/>
    <property type="match status" value="1"/>
</dbReference>
<accession>A0ABW7TMF7</accession>
<dbReference type="Proteomes" id="UP001611263">
    <property type="component" value="Unassembled WGS sequence"/>
</dbReference>
<comment type="caution">
    <text evidence="2">The sequence shown here is derived from an EMBL/GenBank/DDBJ whole genome shotgun (WGS) entry which is preliminary data.</text>
</comment>
<sequence>MKRDEMLFPIGVVAERTGLSVKTIRFYSDHLTHEEILGRSQFCRVDRRAYEFERVWTVEQAIGYLYSTSLPLRRALGEQRPAFEHAVREELLTLDPSGRFVEPVTLEVLTATRP</sequence>
<organism evidence="2 3">
    <name type="scientific">Nocardia carnea</name>
    <dbReference type="NCBI Taxonomy" id="37328"/>
    <lineage>
        <taxon>Bacteria</taxon>
        <taxon>Bacillati</taxon>
        <taxon>Actinomycetota</taxon>
        <taxon>Actinomycetes</taxon>
        <taxon>Mycobacteriales</taxon>
        <taxon>Nocardiaceae</taxon>
        <taxon>Nocardia</taxon>
    </lineage>
</organism>
<evidence type="ECO:0000313" key="2">
    <source>
        <dbReference type="EMBL" id="MFI1460819.1"/>
    </source>
</evidence>
<dbReference type="PROSITE" id="PS50937">
    <property type="entry name" value="HTH_MERR_2"/>
    <property type="match status" value="1"/>
</dbReference>
<protein>
    <recommendedName>
        <fullName evidence="1">HTH merR-type domain-containing protein</fullName>
    </recommendedName>
</protein>
<evidence type="ECO:0000313" key="3">
    <source>
        <dbReference type="Proteomes" id="UP001611263"/>
    </source>
</evidence>
<dbReference type="GeneID" id="93509668"/>
<reference evidence="2 3" key="1">
    <citation type="submission" date="2024-10" db="EMBL/GenBank/DDBJ databases">
        <title>The Natural Products Discovery Center: Release of the First 8490 Sequenced Strains for Exploring Actinobacteria Biosynthetic Diversity.</title>
        <authorList>
            <person name="Kalkreuter E."/>
            <person name="Kautsar S.A."/>
            <person name="Yang D."/>
            <person name="Bader C.D."/>
            <person name="Teijaro C.N."/>
            <person name="Fluegel L."/>
            <person name="Davis C.M."/>
            <person name="Simpson J.R."/>
            <person name="Lauterbach L."/>
            <person name="Steele A.D."/>
            <person name="Gui C."/>
            <person name="Meng S."/>
            <person name="Li G."/>
            <person name="Viehrig K."/>
            <person name="Ye F."/>
            <person name="Su P."/>
            <person name="Kiefer A.F."/>
            <person name="Nichols A."/>
            <person name="Cepeda A.J."/>
            <person name="Yan W."/>
            <person name="Fan B."/>
            <person name="Jiang Y."/>
            <person name="Adhikari A."/>
            <person name="Zheng C.-J."/>
            <person name="Schuster L."/>
            <person name="Cowan T.M."/>
            <person name="Smanski M.J."/>
            <person name="Chevrette M.G."/>
            <person name="De Carvalho L.P.S."/>
            <person name="Shen B."/>
        </authorList>
    </citation>
    <scope>NUCLEOTIDE SEQUENCE [LARGE SCALE GENOMIC DNA]</scope>
    <source>
        <strain evidence="2 3">NPDC020568</strain>
    </source>
</reference>
<dbReference type="RefSeq" id="WP_033245912.1">
    <property type="nucleotide sequence ID" value="NZ_JBIRUQ010000002.1"/>
</dbReference>
<proteinExistence type="predicted"/>
<gene>
    <name evidence="2" type="ORF">ACH4WX_08845</name>
</gene>
<dbReference type="EMBL" id="JBIRUQ010000002">
    <property type="protein sequence ID" value="MFI1460819.1"/>
    <property type="molecule type" value="Genomic_DNA"/>
</dbReference>
<name>A0ABW7TMF7_9NOCA</name>
<evidence type="ECO:0000259" key="1">
    <source>
        <dbReference type="PROSITE" id="PS50937"/>
    </source>
</evidence>
<dbReference type="InterPro" id="IPR000551">
    <property type="entry name" value="MerR-type_HTH_dom"/>
</dbReference>
<keyword evidence="3" id="KW-1185">Reference proteome</keyword>